<sequence>MNEIGHILASIPEQKANYDNVVKSLLANRQFLARILKRFIPEFASCRLNDIEKYFIEPESVSFYPTQKSSGHSRIDGLSNEDPIPGLKAVQYDILFRAGFPDSFHAPSAASSGSVPVSEQSRIGICINLEIQSNYYPGYPLEMRGFYYAARRLAAQLRRGCPDSDYGNLQKIYSIWLCIGNVPDREANTATFYHTRKEDLIGSINKTPDIYDLINVILLRINDNAAIEDATLRILQIVCSRQIPGRQKLPLLRSMGIRIDEEIREGIEHMCNLSDWIESEAKKEGHLAGLEEGRLTGLQEGRLTGLEEGKILIINQLIRSGLLEESQVLPLLKMSSQEFQEKTKKFSPLS</sequence>
<reference evidence="1" key="2">
    <citation type="journal article" date="2021" name="PeerJ">
        <title>Extensive microbial diversity within the chicken gut microbiome revealed by metagenomics and culture.</title>
        <authorList>
            <person name="Gilroy R."/>
            <person name="Ravi A."/>
            <person name="Getino M."/>
            <person name="Pursley I."/>
            <person name="Horton D.L."/>
            <person name="Alikhan N.F."/>
            <person name="Baker D."/>
            <person name="Gharbi K."/>
            <person name="Hall N."/>
            <person name="Watson M."/>
            <person name="Adriaenssens E.M."/>
            <person name="Foster-Nyarko E."/>
            <person name="Jarju S."/>
            <person name="Secka A."/>
            <person name="Antonio M."/>
            <person name="Oren A."/>
            <person name="Chaudhuri R.R."/>
            <person name="La Ragione R."/>
            <person name="Hildebrand F."/>
            <person name="Pallen M.J."/>
        </authorList>
    </citation>
    <scope>NUCLEOTIDE SEQUENCE</scope>
    <source>
        <strain evidence="1">CHK123-3438</strain>
    </source>
</reference>
<evidence type="ECO:0008006" key="3">
    <source>
        <dbReference type="Google" id="ProtNLM"/>
    </source>
</evidence>
<gene>
    <name evidence="1" type="ORF">IAB60_03415</name>
</gene>
<dbReference type="Proteomes" id="UP000886860">
    <property type="component" value="Unassembled WGS sequence"/>
</dbReference>
<accession>A0A9D1GIW7</accession>
<comment type="caution">
    <text evidence="1">The sequence shown here is derived from an EMBL/GenBank/DDBJ whole genome shotgun (WGS) entry which is preliminary data.</text>
</comment>
<dbReference type="AlphaFoldDB" id="A0A9D1GIW7"/>
<dbReference type="EMBL" id="DVKS01000056">
    <property type="protein sequence ID" value="HIT41144.1"/>
    <property type="molecule type" value="Genomic_DNA"/>
</dbReference>
<organism evidence="1 2">
    <name type="scientific">Candidatus Caccovicinus merdipullorum</name>
    <dbReference type="NCBI Taxonomy" id="2840724"/>
    <lineage>
        <taxon>Bacteria</taxon>
        <taxon>Bacillati</taxon>
        <taxon>Bacillota</taxon>
        <taxon>Clostridia</taxon>
        <taxon>Eubacteriales</taxon>
        <taxon>Candidatus Caccovicinus</taxon>
    </lineage>
</organism>
<proteinExistence type="predicted"/>
<evidence type="ECO:0000313" key="2">
    <source>
        <dbReference type="Proteomes" id="UP000886860"/>
    </source>
</evidence>
<evidence type="ECO:0000313" key="1">
    <source>
        <dbReference type="EMBL" id="HIT41144.1"/>
    </source>
</evidence>
<protein>
    <recommendedName>
        <fullName evidence="3">Rpn family recombination-promoting nuclease/putative transposase</fullName>
    </recommendedName>
</protein>
<name>A0A9D1GIW7_9FIRM</name>
<reference evidence="1" key="1">
    <citation type="submission" date="2020-10" db="EMBL/GenBank/DDBJ databases">
        <authorList>
            <person name="Gilroy R."/>
        </authorList>
    </citation>
    <scope>NUCLEOTIDE SEQUENCE</scope>
    <source>
        <strain evidence="1">CHK123-3438</strain>
    </source>
</reference>